<dbReference type="GO" id="GO:0005829">
    <property type="term" value="C:cytosol"/>
    <property type="evidence" value="ECO:0007669"/>
    <property type="project" value="TreeGrafter"/>
</dbReference>
<dbReference type="EMBL" id="BMOY01000150">
    <property type="protein sequence ID" value="GGJ14672.1"/>
    <property type="molecule type" value="Genomic_DNA"/>
</dbReference>
<organism evidence="6 7">
    <name type="scientific">Alicyclobacillus cellulosilyticus</name>
    <dbReference type="NCBI Taxonomy" id="1003997"/>
    <lineage>
        <taxon>Bacteria</taxon>
        <taxon>Bacillati</taxon>
        <taxon>Bacillota</taxon>
        <taxon>Bacilli</taxon>
        <taxon>Bacillales</taxon>
        <taxon>Alicyclobacillaceae</taxon>
        <taxon>Alicyclobacillus</taxon>
    </lineage>
</organism>
<dbReference type="PANTHER" id="PTHR11070:SF2">
    <property type="entry name" value="ATP-DEPENDENT DNA HELICASE SRS2"/>
    <property type="match status" value="1"/>
</dbReference>
<dbReference type="Proteomes" id="UP000637695">
    <property type="component" value="Unassembled WGS sequence"/>
</dbReference>
<keyword evidence="7" id="KW-1185">Reference proteome</keyword>
<dbReference type="GO" id="GO:0016787">
    <property type="term" value="F:hydrolase activity"/>
    <property type="evidence" value="ECO:0007669"/>
    <property type="project" value="UniProtKB-KW"/>
</dbReference>
<gene>
    <name evidence="6" type="ORF">GCM10010885_24790</name>
</gene>
<dbReference type="PANTHER" id="PTHR11070">
    <property type="entry name" value="UVRD / RECB / PCRA DNA HELICASE FAMILY MEMBER"/>
    <property type="match status" value="1"/>
</dbReference>
<evidence type="ECO:0000313" key="6">
    <source>
        <dbReference type="EMBL" id="GGJ14672.1"/>
    </source>
</evidence>
<dbReference type="GO" id="GO:0043138">
    <property type="term" value="F:3'-5' DNA helicase activity"/>
    <property type="evidence" value="ECO:0007669"/>
    <property type="project" value="TreeGrafter"/>
</dbReference>
<reference evidence="6" key="1">
    <citation type="journal article" date="2014" name="Int. J. Syst. Evol. Microbiol.">
        <title>Complete genome sequence of Corynebacterium casei LMG S-19264T (=DSM 44701T), isolated from a smear-ripened cheese.</title>
        <authorList>
            <consortium name="US DOE Joint Genome Institute (JGI-PGF)"/>
            <person name="Walter F."/>
            <person name="Albersmeier A."/>
            <person name="Kalinowski J."/>
            <person name="Ruckert C."/>
        </authorList>
    </citation>
    <scope>NUCLEOTIDE SEQUENCE</scope>
    <source>
        <strain evidence="6">JCM 18487</strain>
    </source>
</reference>
<dbReference type="InterPro" id="IPR014016">
    <property type="entry name" value="UvrD-like_ATP-bd"/>
</dbReference>
<protein>
    <recommendedName>
        <fullName evidence="5">UvrD-like helicase ATP-binding domain-containing protein</fullName>
    </recommendedName>
</protein>
<dbReference type="GO" id="GO:0005524">
    <property type="term" value="F:ATP binding"/>
    <property type="evidence" value="ECO:0007669"/>
    <property type="project" value="UniProtKB-KW"/>
</dbReference>
<keyword evidence="1" id="KW-0547">Nucleotide-binding</keyword>
<keyword evidence="2" id="KW-0378">Hydrolase</keyword>
<evidence type="ECO:0000256" key="1">
    <source>
        <dbReference type="ARBA" id="ARBA00022741"/>
    </source>
</evidence>
<dbReference type="AlphaFoldDB" id="A0A917KJW0"/>
<dbReference type="GO" id="GO:0033202">
    <property type="term" value="C:DNA helicase complex"/>
    <property type="evidence" value="ECO:0007669"/>
    <property type="project" value="TreeGrafter"/>
</dbReference>
<evidence type="ECO:0000256" key="3">
    <source>
        <dbReference type="ARBA" id="ARBA00022806"/>
    </source>
</evidence>
<feature type="domain" description="UvrD-like helicase ATP-binding" evidence="5">
    <location>
        <begin position="1"/>
        <end position="28"/>
    </location>
</feature>
<keyword evidence="4" id="KW-0067">ATP-binding</keyword>
<keyword evidence="3" id="KW-0347">Helicase</keyword>
<dbReference type="GO" id="GO:0003677">
    <property type="term" value="F:DNA binding"/>
    <property type="evidence" value="ECO:0007669"/>
    <property type="project" value="InterPro"/>
</dbReference>
<proteinExistence type="predicted"/>
<dbReference type="InterPro" id="IPR027417">
    <property type="entry name" value="P-loop_NTPase"/>
</dbReference>
<name>A0A917KJW0_9BACL</name>
<evidence type="ECO:0000259" key="5">
    <source>
        <dbReference type="Pfam" id="PF00580"/>
    </source>
</evidence>
<evidence type="ECO:0000256" key="4">
    <source>
        <dbReference type="ARBA" id="ARBA00022840"/>
    </source>
</evidence>
<dbReference type="InterPro" id="IPR000212">
    <property type="entry name" value="DNA_helicase_UvrD/REP"/>
</dbReference>
<dbReference type="Pfam" id="PF00580">
    <property type="entry name" value="UvrD-helicase"/>
    <property type="match status" value="1"/>
</dbReference>
<dbReference type="Gene3D" id="3.40.50.300">
    <property type="entry name" value="P-loop containing nucleotide triphosphate hydrolases"/>
    <property type="match status" value="1"/>
</dbReference>
<dbReference type="GO" id="GO:0000725">
    <property type="term" value="P:recombinational repair"/>
    <property type="evidence" value="ECO:0007669"/>
    <property type="project" value="TreeGrafter"/>
</dbReference>
<comment type="caution">
    <text evidence="6">The sequence shown here is derived from an EMBL/GenBank/DDBJ whole genome shotgun (WGS) entry which is preliminary data.</text>
</comment>
<dbReference type="SUPFAM" id="SSF52540">
    <property type="entry name" value="P-loop containing nucleoside triphosphate hydrolases"/>
    <property type="match status" value="1"/>
</dbReference>
<evidence type="ECO:0000313" key="7">
    <source>
        <dbReference type="Proteomes" id="UP000637695"/>
    </source>
</evidence>
<accession>A0A917KJW0</accession>
<reference evidence="6" key="2">
    <citation type="submission" date="2020-09" db="EMBL/GenBank/DDBJ databases">
        <authorList>
            <person name="Sun Q."/>
            <person name="Ohkuma M."/>
        </authorList>
    </citation>
    <scope>NUCLEOTIDE SEQUENCE</scope>
    <source>
        <strain evidence="6">JCM 18487</strain>
    </source>
</reference>
<sequence length="62" mass="7137">MAVGDDDQSIYGWRGAKVENIQRFSKDFSDTQLIRLEQNYRSTATILNAANAFKIIVQPQRF</sequence>
<evidence type="ECO:0000256" key="2">
    <source>
        <dbReference type="ARBA" id="ARBA00022801"/>
    </source>
</evidence>